<name>A0ABQ5GTL6_9ASTR</name>
<evidence type="ECO:0000313" key="3">
    <source>
        <dbReference type="Proteomes" id="UP001151760"/>
    </source>
</evidence>
<evidence type="ECO:0000259" key="1">
    <source>
        <dbReference type="PROSITE" id="PS50878"/>
    </source>
</evidence>
<dbReference type="PANTHER" id="PTHR33116:SF76">
    <property type="entry name" value="DUF4283 DOMAIN-CONTAINING PROTEIN"/>
    <property type="match status" value="1"/>
</dbReference>
<evidence type="ECO:0000313" key="2">
    <source>
        <dbReference type="EMBL" id="GJT78996.1"/>
    </source>
</evidence>
<sequence length="706" mass="81870">MGEMLYKAVEITVINAVREFFTNGKLLKEVNHTIISLIPKFVPIGIRAVRILVITYCSSEHYSSETLFTSRNCPSREGMEGKSFKEGHARQDFSLARRDISLATEKLHRLIKAAIKEEVDHEEQFDFLGVQLNQRIPNRTVKARKVKARLGHHHPSVARGNIRVLGLNVQRVRQHPPRLVYQVCYWPILHYKGNQRQIWDPGITWLKISKEHLEDKGLRQGDPLSPYLFMLVMEILTLIFEHKIQNSEEFTYHHHCSKMNIINLCFADDLFLFSHGDVNSARIIMEALNVFKSVSGLVPSLPKSTAYFCNVLNHTKLSILSILPFEEGMLPVKYVGVPLVTTRLVYRDCKELVEKVQRIRDWKNKFLSFAGRLQLIQSILSSMHVGKAKVSWEAICLPKTKGGLGIRRLQDFNVALKTSHIWSILTLKESLWVKWIHTYKLRGRSFWDIPFRGSMSWSWRKILQVRSMVRRFFWHKIGDGKNFSLWFDRWCANCPLIDEVSTCGIYGAGLTTSSKVADAINSGSWMWPSDWADKYPITFHTTIPSINMSSQDTLWWRDNQGIFKAFLVGIVWEDICPRGIEDAWTNVIWYSHCIPREVWSSILSRCELSIPMTLEGITQWLIPIARKNLVTSILGKLVFATSSYFIWQERNAILFKKAKRSKEKVDEIIISTIRLKLITFHFKKTCRVDKLIELWNLPRHNVKSSS</sequence>
<reference evidence="2" key="2">
    <citation type="submission" date="2022-01" db="EMBL/GenBank/DDBJ databases">
        <authorList>
            <person name="Yamashiro T."/>
            <person name="Shiraishi A."/>
            <person name="Satake H."/>
            <person name="Nakayama K."/>
        </authorList>
    </citation>
    <scope>NUCLEOTIDE SEQUENCE</scope>
</reference>
<keyword evidence="2" id="KW-0548">Nucleotidyltransferase</keyword>
<proteinExistence type="predicted"/>
<gene>
    <name evidence="2" type="ORF">Tco_1045721</name>
</gene>
<organism evidence="2 3">
    <name type="scientific">Tanacetum coccineum</name>
    <dbReference type="NCBI Taxonomy" id="301880"/>
    <lineage>
        <taxon>Eukaryota</taxon>
        <taxon>Viridiplantae</taxon>
        <taxon>Streptophyta</taxon>
        <taxon>Embryophyta</taxon>
        <taxon>Tracheophyta</taxon>
        <taxon>Spermatophyta</taxon>
        <taxon>Magnoliopsida</taxon>
        <taxon>eudicotyledons</taxon>
        <taxon>Gunneridae</taxon>
        <taxon>Pentapetalae</taxon>
        <taxon>asterids</taxon>
        <taxon>campanulids</taxon>
        <taxon>Asterales</taxon>
        <taxon>Asteraceae</taxon>
        <taxon>Asteroideae</taxon>
        <taxon>Anthemideae</taxon>
        <taxon>Anthemidinae</taxon>
        <taxon>Tanacetum</taxon>
    </lineage>
</organism>
<dbReference type="GO" id="GO:0003964">
    <property type="term" value="F:RNA-directed DNA polymerase activity"/>
    <property type="evidence" value="ECO:0007669"/>
    <property type="project" value="UniProtKB-KW"/>
</dbReference>
<reference evidence="2" key="1">
    <citation type="journal article" date="2022" name="Int. J. Mol. Sci.">
        <title>Draft Genome of Tanacetum Coccineum: Genomic Comparison of Closely Related Tanacetum-Family Plants.</title>
        <authorList>
            <person name="Yamashiro T."/>
            <person name="Shiraishi A."/>
            <person name="Nakayama K."/>
            <person name="Satake H."/>
        </authorList>
    </citation>
    <scope>NUCLEOTIDE SEQUENCE</scope>
</reference>
<keyword evidence="2" id="KW-0695">RNA-directed DNA polymerase</keyword>
<feature type="domain" description="Reverse transcriptase" evidence="1">
    <location>
        <begin position="19"/>
        <end position="339"/>
    </location>
</feature>
<dbReference type="Pfam" id="PF00078">
    <property type="entry name" value="RVT_1"/>
    <property type="match status" value="1"/>
</dbReference>
<dbReference type="Proteomes" id="UP001151760">
    <property type="component" value="Unassembled WGS sequence"/>
</dbReference>
<comment type="caution">
    <text evidence="2">The sequence shown here is derived from an EMBL/GenBank/DDBJ whole genome shotgun (WGS) entry which is preliminary data.</text>
</comment>
<accession>A0ABQ5GTL6</accession>
<keyword evidence="2" id="KW-0808">Transferase</keyword>
<dbReference type="PANTHER" id="PTHR33116">
    <property type="entry name" value="REVERSE TRANSCRIPTASE ZINC-BINDING DOMAIN-CONTAINING PROTEIN-RELATED-RELATED"/>
    <property type="match status" value="1"/>
</dbReference>
<dbReference type="PROSITE" id="PS50878">
    <property type="entry name" value="RT_POL"/>
    <property type="match status" value="1"/>
</dbReference>
<keyword evidence="3" id="KW-1185">Reference proteome</keyword>
<dbReference type="EMBL" id="BQNB010018855">
    <property type="protein sequence ID" value="GJT78996.1"/>
    <property type="molecule type" value="Genomic_DNA"/>
</dbReference>
<protein>
    <submittedName>
        <fullName evidence="2">RNA-directed DNA polymerase, eukaryota, reverse transcriptase zinc-binding domain protein</fullName>
    </submittedName>
</protein>
<dbReference type="InterPro" id="IPR000477">
    <property type="entry name" value="RT_dom"/>
</dbReference>